<dbReference type="GO" id="GO:0016787">
    <property type="term" value="F:hydrolase activity"/>
    <property type="evidence" value="ECO:0007669"/>
    <property type="project" value="InterPro"/>
</dbReference>
<protein>
    <recommendedName>
        <fullName evidence="1">Dienelactone hydrolase domain-containing protein</fullName>
    </recommendedName>
</protein>
<dbReference type="OrthoDB" id="17560at2759"/>
<dbReference type="Pfam" id="PF01738">
    <property type="entry name" value="DLH"/>
    <property type="match status" value="1"/>
</dbReference>
<dbReference type="PANTHER" id="PTHR47668:SF1">
    <property type="entry name" value="DIENELACTONE HYDROLASE DOMAIN-CONTAINING PROTEIN-RELATED"/>
    <property type="match status" value="1"/>
</dbReference>
<dbReference type="AlphaFoldDB" id="A0A137PDB8"/>
<evidence type="ECO:0000259" key="1">
    <source>
        <dbReference type="Pfam" id="PF01738"/>
    </source>
</evidence>
<proteinExistence type="predicted"/>
<dbReference type="EMBL" id="KQ964443">
    <property type="protein sequence ID" value="KXN72999.1"/>
    <property type="molecule type" value="Genomic_DNA"/>
</dbReference>
<sequence length="245" mass="27591">MSYSESCCNTKPPVTTTNYQCLGKKENFNEFQVYRLGSAESNFTLIAVYDICGFQPNTLQFLDKIATQANIQLLVPDFFRAGAWPVEDFPIADKAKFQSWLQTAGSYSVVSKDLKEVIESYKLAENGKRVGILGFCWGGSIVVKALSDPDLPFVAGAMCHPAFLVEEDFVKIQKPVLALPSKDEPDMLPFFEGLKPEVRGKSEHVRFDEMKHGWCGCRGDLNDEKVKENYLKANNLAIQFFKKFI</sequence>
<gene>
    <name evidence="2" type="ORF">CONCODRAFT_55821</name>
</gene>
<dbReference type="SUPFAM" id="SSF53474">
    <property type="entry name" value="alpha/beta-Hydrolases"/>
    <property type="match status" value="1"/>
</dbReference>
<dbReference type="InterPro" id="IPR002925">
    <property type="entry name" value="Dienelactn_hydro"/>
</dbReference>
<feature type="domain" description="Dienelactone hydrolase" evidence="1">
    <location>
        <begin position="44"/>
        <end position="244"/>
    </location>
</feature>
<evidence type="ECO:0000313" key="3">
    <source>
        <dbReference type="Proteomes" id="UP000070444"/>
    </source>
</evidence>
<dbReference type="OMA" id="WGGKIAC"/>
<dbReference type="InterPro" id="IPR029058">
    <property type="entry name" value="AB_hydrolase_fold"/>
</dbReference>
<organism evidence="2 3">
    <name type="scientific">Conidiobolus coronatus (strain ATCC 28846 / CBS 209.66 / NRRL 28638)</name>
    <name type="common">Delacroixia coronata</name>
    <dbReference type="NCBI Taxonomy" id="796925"/>
    <lineage>
        <taxon>Eukaryota</taxon>
        <taxon>Fungi</taxon>
        <taxon>Fungi incertae sedis</taxon>
        <taxon>Zoopagomycota</taxon>
        <taxon>Entomophthoromycotina</taxon>
        <taxon>Entomophthoromycetes</taxon>
        <taxon>Entomophthorales</taxon>
        <taxon>Ancylistaceae</taxon>
        <taxon>Conidiobolus</taxon>
    </lineage>
</organism>
<dbReference type="Proteomes" id="UP000070444">
    <property type="component" value="Unassembled WGS sequence"/>
</dbReference>
<accession>A0A137PDB8</accession>
<reference evidence="2 3" key="1">
    <citation type="journal article" date="2015" name="Genome Biol. Evol.">
        <title>Phylogenomic analyses indicate that early fungi evolved digesting cell walls of algal ancestors of land plants.</title>
        <authorList>
            <person name="Chang Y."/>
            <person name="Wang S."/>
            <person name="Sekimoto S."/>
            <person name="Aerts A.L."/>
            <person name="Choi C."/>
            <person name="Clum A."/>
            <person name="LaButti K.M."/>
            <person name="Lindquist E.A."/>
            <person name="Yee Ngan C."/>
            <person name="Ohm R.A."/>
            <person name="Salamov A.A."/>
            <person name="Grigoriev I.V."/>
            <person name="Spatafora J.W."/>
            <person name="Berbee M.L."/>
        </authorList>
    </citation>
    <scope>NUCLEOTIDE SEQUENCE [LARGE SCALE GENOMIC DNA]</scope>
    <source>
        <strain evidence="2 3">NRRL 28638</strain>
    </source>
</reference>
<keyword evidence="3" id="KW-1185">Reference proteome</keyword>
<dbReference type="STRING" id="796925.A0A137PDB8"/>
<evidence type="ECO:0000313" key="2">
    <source>
        <dbReference type="EMBL" id="KXN72999.1"/>
    </source>
</evidence>
<dbReference type="PANTHER" id="PTHR47668">
    <property type="entry name" value="DIENELACTONE HYDROLASE FAMILY PROTEIN (AFU_ORTHOLOGUE AFUA_6G01940)"/>
    <property type="match status" value="1"/>
</dbReference>
<name>A0A137PDB8_CONC2</name>
<dbReference type="Gene3D" id="3.40.50.1820">
    <property type="entry name" value="alpha/beta hydrolase"/>
    <property type="match status" value="1"/>
</dbReference>